<keyword evidence="2" id="KW-1185">Reference proteome</keyword>
<sequence>MSCFYKTSGEIRNWNNKYPVISISFGRGVLNGKEELHKRITAILKEQADKHDIKYSHELIVDRFAELIYALYKAPCLLTHHKKHESRCISVCYGDFLIKNP</sequence>
<dbReference type="AlphaFoldDB" id="A0A1W1HB92"/>
<dbReference type="STRING" id="1246637.MTBBW1_1950003"/>
<dbReference type="RefSeq" id="WP_080806938.1">
    <property type="nucleotide sequence ID" value="NZ_LT828555.1"/>
</dbReference>
<evidence type="ECO:0000313" key="2">
    <source>
        <dbReference type="Proteomes" id="UP000191931"/>
    </source>
</evidence>
<evidence type="ECO:0000313" key="1">
    <source>
        <dbReference type="EMBL" id="SLM29771.1"/>
    </source>
</evidence>
<dbReference type="EMBL" id="FWEV01000107">
    <property type="protein sequence ID" value="SLM29771.1"/>
    <property type="molecule type" value="Genomic_DNA"/>
</dbReference>
<gene>
    <name evidence="1" type="ORF">MTBBW1_1950003</name>
</gene>
<organism evidence="1 2">
    <name type="scientific">Desulfamplus magnetovallimortis</name>
    <dbReference type="NCBI Taxonomy" id="1246637"/>
    <lineage>
        <taxon>Bacteria</taxon>
        <taxon>Pseudomonadati</taxon>
        <taxon>Thermodesulfobacteriota</taxon>
        <taxon>Desulfobacteria</taxon>
        <taxon>Desulfobacterales</taxon>
        <taxon>Desulfobacteraceae</taxon>
        <taxon>Desulfamplus</taxon>
    </lineage>
</organism>
<protein>
    <submittedName>
        <fullName evidence="1">Uncharacterized protein</fullName>
    </submittedName>
</protein>
<reference evidence="1" key="1">
    <citation type="submission" date="2017-03" db="EMBL/GenBank/DDBJ databases">
        <authorList>
            <person name="Afonso C.L."/>
            <person name="Miller P.J."/>
            <person name="Scott M.A."/>
            <person name="Spackman E."/>
            <person name="Goraichik I."/>
            <person name="Dimitrov K.M."/>
            <person name="Suarez D.L."/>
            <person name="Swayne D.E."/>
        </authorList>
    </citation>
    <scope>NUCLEOTIDE SEQUENCE [LARGE SCALE GENOMIC DNA]</scope>
    <source>
        <strain evidence="1">PRJEB14757</strain>
    </source>
</reference>
<name>A0A1W1HB92_9BACT</name>
<dbReference type="Proteomes" id="UP000191931">
    <property type="component" value="Unassembled WGS sequence"/>
</dbReference>
<accession>A0A1W1HB92</accession>
<proteinExistence type="predicted"/>